<organism evidence="1 2">
    <name type="scientific">Eisenbergiella porci</name>
    <dbReference type="NCBI Taxonomy" id="2652274"/>
    <lineage>
        <taxon>Bacteria</taxon>
        <taxon>Bacillati</taxon>
        <taxon>Bacillota</taxon>
        <taxon>Clostridia</taxon>
        <taxon>Lachnospirales</taxon>
        <taxon>Lachnospiraceae</taxon>
        <taxon>Eisenbergiella</taxon>
    </lineage>
</organism>
<dbReference type="GeneID" id="86055640"/>
<proteinExistence type="predicted"/>
<dbReference type="RefSeq" id="WP_154467204.1">
    <property type="nucleotide sequence ID" value="NZ_JAXDZL010000212.1"/>
</dbReference>
<evidence type="ECO:0000313" key="1">
    <source>
        <dbReference type="EMBL" id="MSS90777.1"/>
    </source>
</evidence>
<sequence length="205" mass="23925">MDKSLLTVEWKMSDLESALRVAGIETGEDAVHRLLSPDRKLLSRIEEAVYACGWKIIYEEAVKLTDKGEESLLKESWIEIQEQADFMVKLERSNMWEDGVKIYQKYGETEKNIDCLKEHLNRDSKTYLELTLCYDSLENYEAAEETCRLALEKCKENLTVFLYLIRSVYKRQDNATAKKLISRAKLRKSVDMDRLMEALKEDHGL</sequence>
<protein>
    <recommendedName>
        <fullName evidence="3">Tetratricopeptide repeat protein</fullName>
    </recommendedName>
</protein>
<accession>A0A6N7WJT8</accession>
<dbReference type="Proteomes" id="UP000436047">
    <property type="component" value="Unassembled WGS sequence"/>
</dbReference>
<name>A0A6N7WJT8_9FIRM</name>
<dbReference type="AlphaFoldDB" id="A0A6N7WJT8"/>
<evidence type="ECO:0008006" key="3">
    <source>
        <dbReference type="Google" id="ProtNLM"/>
    </source>
</evidence>
<reference evidence="1 2" key="1">
    <citation type="submission" date="2019-08" db="EMBL/GenBank/DDBJ databases">
        <title>In-depth cultivation of the pig gut microbiome towards novel bacterial diversity and tailored functional studies.</title>
        <authorList>
            <person name="Wylensek D."/>
            <person name="Hitch T.C.A."/>
            <person name="Clavel T."/>
        </authorList>
    </citation>
    <scope>NUCLEOTIDE SEQUENCE [LARGE SCALE GENOMIC DNA]</scope>
    <source>
        <strain evidence="1 2">WCA-389-WT-23B</strain>
    </source>
</reference>
<keyword evidence="2" id="KW-1185">Reference proteome</keyword>
<comment type="caution">
    <text evidence="1">The sequence shown here is derived from an EMBL/GenBank/DDBJ whole genome shotgun (WGS) entry which is preliminary data.</text>
</comment>
<dbReference type="EMBL" id="VUMI01000046">
    <property type="protein sequence ID" value="MSS90777.1"/>
    <property type="molecule type" value="Genomic_DNA"/>
</dbReference>
<dbReference type="SUPFAM" id="SSF48452">
    <property type="entry name" value="TPR-like"/>
    <property type="match status" value="1"/>
</dbReference>
<evidence type="ECO:0000313" key="2">
    <source>
        <dbReference type="Proteomes" id="UP000436047"/>
    </source>
</evidence>
<dbReference type="Gene3D" id="1.25.40.10">
    <property type="entry name" value="Tetratricopeptide repeat domain"/>
    <property type="match status" value="1"/>
</dbReference>
<gene>
    <name evidence="1" type="ORF">FYJ45_21745</name>
</gene>
<dbReference type="InterPro" id="IPR011990">
    <property type="entry name" value="TPR-like_helical_dom_sf"/>
</dbReference>